<gene>
    <name evidence="1" type="ORF">PFISCL1PPCAC_20286</name>
</gene>
<name>A0AAV5WGN2_9BILA</name>
<evidence type="ECO:0000313" key="2">
    <source>
        <dbReference type="Proteomes" id="UP001432322"/>
    </source>
</evidence>
<keyword evidence="2" id="KW-1185">Reference proteome</keyword>
<comment type="caution">
    <text evidence="1">The sequence shown here is derived from an EMBL/GenBank/DDBJ whole genome shotgun (WGS) entry which is preliminary data.</text>
</comment>
<proteinExistence type="predicted"/>
<dbReference type="EMBL" id="BTSY01000005">
    <property type="protein sequence ID" value="GMT28989.1"/>
    <property type="molecule type" value="Genomic_DNA"/>
</dbReference>
<feature type="non-terminal residue" evidence="1">
    <location>
        <position position="102"/>
    </location>
</feature>
<evidence type="ECO:0000313" key="1">
    <source>
        <dbReference type="EMBL" id="GMT28989.1"/>
    </source>
</evidence>
<evidence type="ECO:0008006" key="3">
    <source>
        <dbReference type="Google" id="ProtNLM"/>
    </source>
</evidence>
<sequence>EEVLEWMHLAIGTNADSTVSIDSKKSIGAVLDALRELKSDLEWSKRDVDRYKRELESTTATLNSKGTELEWTTLKLNIETEESAAAKEMLKNKLEVERKKVR</sequence>
<dbReference type="Proteomes" id="UP001432322">
    <property type="component" value="Unassembled WGS sequence"/>
</dbReference>
<organism evidence="1 2">
    <name type="scientific">Pristionchus fissidentatus</name>
    <dbReference type="NCBI Taxonomy" id="1538716"/>
    <lineage>
        <taxon>Eukaryota</taxon>
        <taxon>Metazoa</taxon>
        <taxon>Ecdysozoa</taxon>
        <taxon>Nematoda</taxon>
        <taxon>Chromadorea</taxon>
        <taxon>Rhabditida</taxon>
        <taxon>Rhabditina</taxon>
        <taxon>Diplogasteromorpha</taxon>
        <taxon>Diplogasteroidea</taxon>
        <taxon>Neodiplogasteridae</taxon>
        <taxon>Pristionchus</taxon>
    </lineage>
</organism>
<dbReference type="AlphaFoldDB" id="A0AAV5WGN2"/>
<reference evidence="1" key="1">
    <citation type="submission" date="2023-10" db="EMBL/GenBank/DDBJ databases">
        <title>Genome assembly of Pristionchus species.</title>
        <authorList>
            <person name="Yoshida K."/>
            <person name="Sommer R.J."/>
        </authorList>
    </citation>
    <scope>NUCLEOTIDE SEQUENCE</scope>
    <source>
        <strain evidence="1">RS5133</strain>
    </source>
</reference>
<accession>A0AAV5WGN2</accession>
<protein>
    <recommendedName>
        <fullName evidence="3">Dystrophin</fullName>
    </recommendedName>
</protein>
<feature type="non-terminal residue" evidence="1">
    <location>
        <position position="1"/>
    </location>
</feature>